<comment type="caution">
    <text evidence="2">The sequence shown here is derived from an EMBL/GenBank/DDBJ whole genome shotgun (WGS) entry which is preliminary data.</text>
</comment>
<accession>A0ABY1XLS3</accession>
<protein>
    <recommendedName>
        <fullName evidence="1">Immunity protein 63 domain-containing protein</fullName>
    </recommendedName>
</protein>
<name>A0ABY1XLS3_9HYPH</name>
<proteinExistence type="predicted"/>
<dbReference type="EMBL" id="SILG01000003">
    <property type="protein sequence ID" value="TBE61026.1"/>
    <property type="molecule type" value="Genomic_DNA"/>
</dbReference>
<dbReference type="InterPro" id="IPR028952">
    <property type="entry name" value="Imm63"/>
</dbReference>
<keyword evidence="2" id="KW-0614">Plasmid</keyword>
<dbReference type="Proteomes" id="UP000291302">
    <property type="component" value="Unassembled WGS sequence"/>
</dbReference>
<gene>
    <name evidence="2" type="ORF">ELH03_29245</name>
</gene>
<geneLocation type="plasmid" evidence="2">
    <name>pSM51_Rh02</name>
</geneLocation>
<evidence type="ECO:0000313" key="2">
    <source>
        <dbReference type="EMBL" id="TBE61026.1"/>
    </source>
</evidence>
<reference evidence="2 3" key="1">
    <citation type="submission" date="2019-02" db="EMBL/GenBank/DDBJ databases">
        <title>The genomic architecture of introgression among sibling species of bacteria.</title>
        <authorList>
            <person name="Cavassim M.I.A."/>
            <person name="Moeskjaer S."/>
            <person name="Moslemi C."/>
            <person name="Fields B."/>
            <person name="Bachmann A."/>
            <person name="Vilhjalmsson B."/>
            <person name="Schierup M.H."/>
            <person name="Young J.P.W."/>
            <person name="Andersen S.U."/>
        </authorList>
    </citation>
    <scope>NUCLEOTIDE SEQUENCE [LARGE SCALE GENOMIC DNA]</scope>
    <source>
        <strain evidence="2 3">SM51</strain>
        <plasmid evidence="2">pSM51_Rh02</plasmid>
    </source>
</reference>
<keyword evidence="3" id="KW-1185">Reference proteome</keyword>
<evidence type="ECO:0000313" key="3">
    <source>
        <dbReference type="Proteomes" id="UP000291302"/>
    </source>
</evidence>
<sequence length="111" mass="13074">MQFQGDGMAAPYIDIKDNDEMYYVVEERGVELERKKCSSIDDVLYFLFSSITHDMAFAYAATHKKKGVDFRRLMFQEQLRLLGLALEEWRLKRELEIKEVLRKAPYNDGIS</sequence>
<organism evidence="2 3">
    <name type="scientific">Rhizobium beringeri</name>
    <dbReference type="NCBI Taxonomy" id="3019934"/>
    <lineage>
        <taxon>Bacteria</taxon>
        <taxon>Pseudomonadati</taxon>
        <taxon>Pseudomonadota</taxon>
        <taxon>Alphaproteobacteria</taxon>
        <taxon>Hyphomicrobiales</taxon>
        <taxon>Rhizobiaceae</taxon>
        <taxon>Rhizobium/Agrobacterium group</taxon>
        <taxon>Rhizobium</taxon>
    </lineage>
</organism>
<feature type="domain" description="Immunity protein 63" evidence="1">
    <location>
        <begin position="19"/>
        <end position="98"/>
    </location>
</feature>
<evidence type="ECO:0000259" key="1">
    <source>
        <dbReference type="Pfam" id="PF15599"/>
    </source>
</evidence>
<dbReference type="Pfam" id="PF15599">
    <property type="entry name" value="Imm63"/>
    <property type="match status" value="1"/>
</dbReference>